<feature type="domain" description="CRAL-TRIO" evidence="1">
    <location>
        <begin position="139"/>
        <end position="318"/>
    </location>
</feature>
<dbReference type="Pfam" id="PF00650">
    <property type="entry name" value="CRAL_TRIO"/>
    <property type="match status" value="1"/>
</dbReference>
<dbReference type="InterPro" id="IPR051026">
    <property type="entry name" value="PI/PC_transfer"/>
</dbReference>
<dbReference type="EMBL" id="HBIO01015493">
    <property type="protein sequence ID" value="CAE0467111.1"/>
    <property type="molecule type" value="Transcribed_RNA"/>
</dbReference>
<organism evidence="2">
    <name type="scientific">Chaetoceros debilis</name>
    <dbReference type="NCBI Taxonomy" id="122233"/>
    <lineage>
        <taxon>Eukaryota</taxon>
        <taxon>Sar</taxon>
        <taxon>Stramenopiles</taxon>
        <taxon>Ochrophyta</taxon>
        <taxon>Bacillariophyta</taxon>
        <taxon>Coscinodiscophyceae</taxon>
        <taxon>Chaetocerotophycidae</taxon>
        <taxon>Chaetocerotales</taxon>
        <taxon>Chaetocerotaceae</taxon>
        <taxon>Chaetoceros</taxon>
    </lineage>
</organism>
<dbReference type="Gene3D" id="3.40.525.10">
    <property type="entry name" value="CRAL-TRIO lipid binding domain"/>
    <property type="match status" value="1"/>
</dbReference>
<dbReference type="CDD" id="cd00170">
    <property type="entry name" value="SEC14"/>
    <property type="match status" value="1"/>
</dbReference>
<dbReference type="AlphaFoldDB" id="A0A7S3Q6Q1"/>
<accession>A0A7S3Q6Q1</accession>
<dbReference type="SUPFAM" id="SSF52087">
    <property type="entry name" value="CRAL/TRIO domain"/>
    <property type="match status" value="1"/>
</dbReference>
<dbReference type="InterPro" id="IPR001251">
    <property type="entry name" value="CRAL-TRIO_dom"/>
</dbReference>
<sequence length="487" mass="55287">MEQDSAVAGLMLYPAASASNERLSNATQIQKTRSFVSVKGVTTPAPQDKGYPGFLTNEEFIIFERFHKEVYSRSKDFRSTVFSFASAHEEVEYALCRWLRARKFILSDTIKMVKEAMECSAGARTHNFYPCPDKALCVERSLYIKNFPQVYYGHAKNGCPVYISQPGLFNAEKIMTLTNVSSIINYHWYAQMYEFSKKLDEMRLSQNGGFKRYECVCIIDLARLTSKQLNKTAISVAKEQSAIDSLCFPETLSKLLIINAPTFFTVFWRAVRRWLDQRTTDKIEVVGTNRTKLLKSLSEVIEVGMLPSDFGGNGMSIKSFMKKEMVEAYEKKGDGNGLKLVNENDCLIHVKGACTRRINVDAKKIVKLSFVTKAESKCAVQIIDSNNKVLSEIEVMHRRIGSEDEYSELPTRYNMEDYGLTLKGPEIYEICLVAATTTKIDIVMVEREFVVDEKQKNPKEMLPQSSHPNSLRSARSICAGSFHRVDE</sequence>
<evidence type="ECO:0000313" key="2">
    <source>
        <dbReference type="EMBL" id="CAE0467111.1"/>
    </source>
</evidence>
<dbReference type="PANTHER" id="PTHR45657:SF1">
    <property type="entry name" value="CRAL-TRIO DOMAIN-CONTAINING PROTEIN YKL091C-RELATED"/>
    <property type="match status" value="1"/>
</dbReference>
<dbReference type="PANTHER" id="PTHR45657">
    <property type="entry name" value="CRAL-TRIO DOMAIN-CONTAINING PROTEIN YKL091C-RELATED"/>
    <property type="match status" value="1"/>
</dbReference>
<dbReference type="InterPro" id="IPR036865">
    <property type="entry name" value="CRAL-TRIO_dom_sf"/>
</dbReference>
<gene>
    <name evidence="2" type="ORF">CDEB00056_LOCUS11963</name>
</gene>
<dbReference type="SMART" id="SM00516">
    <property type="entry name" value="SEC14"/>
    <property type="match status" value="1"/>
</dbReference>
<protein>
    <recommendedName>
        <fullName evidence="1">CRAL-TRIO domain-containing protein</fullName>
    </recommendedName>
</protein>
<reference evidence="2" key="1">
    <citation type="submission" date="2021-01" db="EMBL/GenBank/DDBJ databases">
        <authorList>
            <person name="Corre E."/>
            <person name="Pelletier E."/>
            <person name="Niang G."/>
            <person name="Scheremetjew M."/>
            <person name="Finn R."/>
            <person name="Kale V."/>
            <person name="Holt S."/>
            <person name="Cochrane G."/>
            <person name="Meng A."/>
            <person name="Brown T."/>
            <person name="Cohen L."/>
        </authorList>
    </citation>
    <scope>NUCLEOTIDE SEQUENCE</scope>
    <source>
        <strain evidence="2">MM31A-1</strain>
    </source>
</reference>
<name>A0A7S3Q6Q1_9STRA</name>
<evidence type="ECO:0000259" key="1">
    <source>
        <dbReference type="PROSITE" id="PS50191"/>
    </source>
</evidence>
<proteinExistence type="predicted"/>
<dbReference type="PROSITE" id="PS50191">
    <property type="entry name" value="CRAL_TRIO"/>
    <property type="match status" value="1"/>
</dbReference>